<name>A0AAW9ADX5_9BACL</name>
<comment type="caution">
    <text evidence="9">The sequence shown here is derived from an EMBL/GenBank/DDBJ whole genome shotgun (WGS) entry which is preliminary data.</text>
</comment>
<evidence type="ECO:0000256" key="7">
    <source>
        <dbReference type="SAM" id="Phobius"/>
    </source>
</evidence>
<dbReference type="Pfam" id="PF00482">
    <property type="entry name" value="T2SSF"/>
    <property type="match status" value="2"/>
</dbReference>
<sequence>MAKKGFKVFVGTSQNIENRPAFLERLSILLQEGYTFHESLVLLLPHHSKSYSELLERVETDLKSGQGVTSILERLGFSQSVLLPVVVSEVDGRLAETLKGIAERLKKTDERRKKLRNLLLYPLVLFFFMTILLLAYRNYFLPNLQALSISRNEEGSGFVDMLPLIVSKIPDVVVGSVLVVIIVATAGLIFYRKLMPSSKISFLLKLPLIRWFFTKLKTRDFAGEIGSLLQSGLSMQDALEVLVVQKVDPIMSEVASTIKKHVVYGESFDQAIYLTSGLLDELGAYAKHGSDTGHLAKELIIYSEKLNEVVEEEIGKWLAMLQPILFTILAICILSAYLALLLPVYGMFDKI</sequence>
<reference evidence="9 10" key="1">
    <citation type="submission" date="2023-06" db="EMBL/GenBank/DDBJ databases">
        <title>Sporosarcina sp. nov., isolated from Korean traditional fermented seafood 'Jeotgal'.</title>
        <authorList>
            <person name="Yang A.I."/>
            <person name="Shin N.-R."/>
        </authorList>
    </citation>
    <scope>NUCLEOTIDE SEQUENCE [LARGE SCALE GENOMIC DNA]</scope>
    <source>
        <strain evidence="9 10">KCTC43456</strain>
    </source>
</reference>
<dbReference type="PRINTS" id="PR00812">
    <property type="entry name" value="BCTERIALGSPF"/>
</dbReference>
<accession>A0AAW9ADX5</accession>
<evidence type="ECO:0000313" key="10">
    <source>
        <dbReference type="Proteomes" id="UP001271648"/>
    </source>
</evidence>
<evidence type="ECO:0000313" key="9">
    <source>
        <dbReference type="EMBL" id="MDW0117341.1"/>
    </source>
</evidence>
<evidence type="ECO:0000256" key="6">
    <source>
        <dbReference type="ARBA" id="ARBA00023136"/>
    </source>
</evidence>
<keyword evidence="5 7" id="KW-1133">Transmembrane helix</keyword>
<evidence type="ECO:0000259" key="8">
    <source>
        <dbReference type="Pfam" id="PF00482"/>
    </source>
</evidence>
<protein>
    <submittedName>
        <fullName evidence="9">Competence type IV pilus assembly protein ComGB</fullName>
    </submittedName>
</protein>
<dbReference type="Proteomes" id="UP001271648">
    <property type="component" value="Unassembled WGS sequence"/>
</dbReference>
<evidence type="ECO:0000256" key="1">
    <source>
        <dbReference type="ARBA" id="ARBA00004651"/>
    </source>
</evidence>
<evidence type="ECO:0000256" key="3">
    <source>
        <dbReference type="ARBA" id="ARBA00022475"/>
    </source>
</evidence>
<dbReference type="Gene3D" id="1.20.81.30">
    <property type="entry name" value="Type II secretion system (T2SS), domain F"/>
    <property type="match status" value="2"/>
</dbReference>
<feature type="domain" description="Type II secretion system protein GspF" evidence="8">
    <location>
        <begin position="221"/>
        <end position="343"/>
    </location>
</feature>
<comment type="subcellular location">
    <subcellularLocation>
        <location evidence="1">Cell membrane</location>
        <topology evidence="1">Multi-pass membrane protein</topology>
    </subcellularLocation>
</comment>
<keyword evidence="6 7" id="KW-0472">Membrane</keyword>
<dbReference type="InterPro" id="IPR003004">
    <property type="entry name" value="GspF/PilC"/>
</dbReference>
<keyword evidence="4 7" id="KW-0812">Transmembrane</keyword>
<proteinExistence type="inferred from homology"/>
<feature type="transmembrane region" description="Helical" evidence="7">
    <location>
        <begin position="172"/>
        <end position="191"/>
    </location>
</feature>
<organism evidence="9 10">
    <name type="scientific">Sporosarcina thermotolerans</name>
    <dbReference type="NCBI Taxonomy" id="633404"/>
    <lineage>
        <taxon>Bacteria</taxon>
        <taxon>Bacillati</taxon>
        <taxon>Bacillota</taxon>
        <taxon>Bacilli</taxon>
        <taxon>Bacillales</taxon>
        <taxon>Caryophanaceae</taxon>
        <taxon>Sporosarcina</taxon>
    </lineage>
</organism>
<keyword evidence="10" id="KW-1185">Reference proteome</keyword>
<dbReference type="GO" id="GO:0005886">
    <property type="term" value="C:plasma membrane"/>
    <property type="evidence" value="ECO:0007669"/>
    <property type="project" value="UniProtKB-SubCell"/>
</dbReference>
<keyword evidence="3" id="KW-1003">Cell membrane</keyword>
<evidence type="ECO:0000256" key="5">
    <source>
        <dbReference type="ARBA" id="ARBA00022989"/>
    </source>
</evidence>
<dbReference type="RefSeq" id="WP_283732195.1">
    <property type="nucleotide sequence ID" value="NZ_CP125968.1"/>
</dbReference>
<dbReference type="NCBIfam" id="NF041012">
    <property type="entry name" value="T4P_ComGB"/>
    <property type="match status" value="1"/>
</dbReference>
<feature type="transmembrane region" description="Helical" evidence="7">
    <location>
        <begin position="324"/>
        <end position="348"/>
    </location>
</feature>
<dbReference type="EMBL" id="JAUBDJ010000005">
    <property type="protein sequence ID" value="MDW0117341.1"/>
    <property type="molecule type" value="Genomic_DNA"/>
</dbReference>
<dbReference type="AlphaFoldDB" id="A0AAW9ADX5"/>
<feature type="domain" description="Type II secretion system protein GspF" evidence="8">
    <location>
        <begin position="22"/>
        <end position="142"/>
    </location>
</feature>
<gene>
    <name evidence="9" type="primary">comGB</name>
    <name evidence="9" type="ORF">QTL97_10380</name>
</gene>
<dbReference type="PANTHER" id="PTHR30012:SF0">
    <property type="entry name" value="TYPE II SECRETION SYSTEM PROTEIN F-RELATED"/>
    <property type="match status" value="1"/>
</dbReference>
<evidence type="ECO:0000256" key="2">
    <source>
        <dbReference type="ARBA" id="ARBA00005745"/>
    </source>
</evidence>
<feature type="transmembrane region" description="Helical" evidence="7">
    <location>
        <begin position="118"/>
        <end position="136"/>
    </location>
</feature>
<dbReference type="PANTHER" id="PTHR30012">
    <property type="entry name" value="GENERAL SECRETION PATHWAY PROTEIN"/>
    <property type="match status" value="1"/>
</dbReference>
<dbReference type="InterPro" id="IPR018076">
    <property type="entry name" value="T2SS_GspF_dom"/>
</dbReference>
<evidence type="ECO:0000256" key="4">
    <source>
        <dbReference type="ARBA" id="ARBA00022692"/>
    </source>
</evidence>
<dbReference type="InterPro" id="IPR047692">
    <property type="entry name" value="T4P_ComGB"/>
</dbReference>
<dbReference type="InterPro" id="IPR042094">
    <property type="entry name" value="T2SS_GspF_sf"/>
</dbReference>
<comment type="similarity">
    <text evidence="2">Belongs to the GSP F family.</text>
</comment>